<keyword evidence="1" id="KW-0285">Flavoprotein</keyword>
<dbReference type="EMBL" id="FNVG01000005">
    <property type="protein sequence ID" value="SEF94241.1"/>
    <property type="molecule type" value="Genomic_DNA"/>
</dbReference>
<dbReference type="SUPFAM" id="SSF52218">
    <property type="entry name" value="Flavoproteins"/>
    <property type="match status" value="1"/>
</dbReference>
<feature type="domain" description="NADPH-dependent FMN reductase-like" evidence="3">
    <location>
        <begin position="1"/>
        <end position="115"/>
    </location>
</feature>
<dbReference type="PANTHER" id="PTHR43278">
    <property type="entry name" value="NAD(P)H-DEPENDENT FMN-CONTAINING OXIDOREDUCTASE YWQN-RELATED"/>
    <property type="match status" value="1"/>
</dbReference>
<dbReference type="InterPro" id="IPR029039">
    <property type="entry name" value="Flavoprotein-like_sf"/>
</dbReference>
<evidence type="ECO:0000256" key="1">
    <source>
        <dbReference type="ARBA" id="ARBA00022630"/>
    </source>
</evidence>
<evidence type="ECO:0000259" key="3">
    <source>
        <dbReference type="Pfam" id="PF03358"/>
    </source>
</evidence>
<evidence type="ECO:0000313" key="5">
    <source>
        <dbReference type="Proteomes" id="UP000236721"/>
    </source>
</evidence>
<evidence type="ECO:0000256" key="2">
    <source>
        <dbReference type="ARBA" id="ARBA00022643"/>
    </source>
</evidence>
<dbReference type="Gene3D" id="3.40.50.360">
    <property type="match status" value="1"/>
</dbReference>
<accession>A0A1H5W520</accession>
<dbReference type="InterPro" id="IPR005025">
    <property type="entry name" value="FMN_Rdtase-like_dom"/>
</dbReference>
<reference evidence="5" key="1">
    <citation type="submission" date="2016-10" db="EMBL/GenBank/DDBJ databases">
        <authorList>
            <person name="Varghese N."/>
            <person name="Submissions S."/>
        </authorList>
    </citation>
    <scope>NUCLEOTIDE SEQUENCE [LARGE SCALE GENOMIC DNA]</scope>
    <source>
        <strain evidence="5">CGMCC 1.7062</strain>
    </source>
</reference>
<dbReference type="RefSeq" id="WP_103879631.1">
    <property type="nucleotide sequence ID" value="NZ_FNVG01000005.1"/>
</dbReference>
<gene>
    <name evidence="4" type="ORF">SAMN04488244_105126</name>
</gene>
<sequence>MKTAVILGTSKSDGNTRKLVDDFVTLSDALLFDLTNYDISFYDYSHNNRNDDFLPLIKELLEFDHLVFASPVYWYSMSAQLKVFFDRLSDLLTIEKELGRSMKGKSVSVLSSGFNKNCPSCFVAPFELTANHMQLQFIGNEYLSVQMENDLQNSMTIAKQALNRLKATQYQTT</sequence>
<evidence type="ECO:0000313" key="4">
    <source>
        <dbReference type="EMBL" id="SEF94241.1"/>
    </source>
</evidence>
<dbReference type="InterPro" id="IPR051796">
    <property type="entry name" value="ISF_SsuE-like"/>
</dbReference>
<name>A0A1H5W520_9VIBR</name>
<dbReference type="PANTHER" id="PTHR43278:SF4">
    <property type="entry name" value="NAD(P)H-DEPENDENT FMN-CONTAINING OXIDOREDUCTASE YWQN-RELATED"/>
    <property type="match status" value="1"/>
</dbReference>
<keyword evidence="5" id="KW-1185">Reference proteome</keyword>
<dbReference type="GO" id="GO:0016491">
    <property type="term" value="F:oxidoreductase activity"/>
    <property type="evidence" value="ECO:0007669"/>
    <property type="project" value="InterPro"/>
</dbReference>
<dbReference type="OrthoDB" id="9805976at2"/>
<dbReference type="AlphaFoldDB" id="A0A1H5W520"/>
<dbReference type="Pfam" id="PF03358">
    <property type="entry name" value="FMN_red"/>
    <property type="match status" value="1"/>
</dbReference>
<dbReference type="Proteomes" id="UP000236721">
    <property type="component" value="Unassembled WGS sequence"/>
</dbReference>
<organism evidence="4 5">
    <name type="scientific">Vibrio hangzhouensis</name>
    <dbReference type="NCBI Taxonomy" id="462991"/>
    <lineage>
        <taxon>Bacteria</taxon>
        <taxon>Pseudomonadati</taxon>
        <taxon>Pseudomonadota</taxon>
        <taxon>Gammaproteobacteria</taxon>
        <taxon>Vibrionales</taxon>
        <taxon>Vibrionaceae</taxon>
        <taxon>Vibrio</taxon>
    </lineage>
</organism>
<protein>
    <submittedName>
        <fullName evidence="4">NADPH-dependent FMN reductase</fullName>
    </submittedName>
</protein>
<proteinExistence type="predicted"/>
<keyword evidence="2" id="KW-0288">FMN</keyword>